<evidence type="ECO:0000256" key="1">
    <source>
        <dbReference type="SAM" id="MobiDB-lite"/>
    </source>
</evidence>
<keyword evidence="2" id="KW-1133">Transmembrane helix</keyword>
<dbReference type="Proteomes" id="UP000326380">
    <property type="component" value="Unassembled WGS sequence"/>
</dbReference>
<keyword evidence="2" id="KW-0812">Transmembrane</keyword>
<proteinExistence type="predicted"/>
<evidence type="ECO:0000313" key="3">
    <source>
        <dbReference type="EMBL" id="KAA9332925.1"/>
    </source>
</evidence>
<reference evidence="3 4" key="1">
    <citation type="submission" date="2019-09" db="EMBL/GenBank/DDBJ databases">
        <title>Genome sequence of Hymenobacter sp. M3.</title>
        <authorList>
            <person name="Srinivasan S."/>
        </authorList>
    </citation>
    <scope>NUCLEOTIDE SEQUENCE [LARGE SCALE GENOMIC DNA]</scope>
    <source>
        <strain evidence="3 4">M3</strain>
    </source>
</reference>
<feature type="transmembrane region" description="Helical" evidence="2">
    <location>
        <begin position="35"/>
        <end position="55"/>
    </location>
</feature>
<evidence type="ECO:0000256" key="2">
    <source>
        <dbReference type="SAM" id="Phobius"/>
    </source>
</evidence>
<feature type="region of interest" description="Disordered" evidence="1">
    <location>
        <begin position="1"/>
        <end position="29"/>
    </location>
</feature>
<dbReference type="EMBL" id="VTWU01000003">
    <property type="protein sequence ID" value="KAA9332925.1"/>
    <property type="molecule type" value="Genomic_DNA"/>
</dbReference>
<organism evidence="3 4">
    <name type="scientific">Hymenobacter busanensis</name>
    <dbReference type="NCBI Taxonomy" id="2607656"/>
    <lineage>
        <taxon>Bacteria</taxon>
        <taxon>Pseudomonadati</taxon>
        <taxon>Bacteroidota</taxon>
        <taxon>Cytophagia</taxon>
        <taxon>Cytophagales</taxon>
        <taxon>Hymenobacteraceae</taxon>
        <taxon>Hymenobacter</taxon>
    </lineage>
</organism>
<evidence type="ECO:0000313" key="4">
    <source>
        <dbReference type="Proteomes" id="UP000326380"/>
    </source>
</evidence>
<sequence>MSTLTVSSSQASRPYTSRRKRHRLSEPKPTLSSRAVAGLLGLFIVILLVSLGVIASQAGSDNAEYSSVASTE</sequence>
<dbReference type="AlphaFoldDB" id="A0A7L4ZYR6"/>
<accession>A0A7L4ZYR6</accession>
<protein>
    <submittedName>
        <fullName evidence="3">Uncharacterized protein</fullName>
    </submittedName>
</protein>
<comment type="caution">
    <text evidence="3">The sequence shown here is derived from an EMBL/GenBank/DDBJ whole genome shotgun (WGS) entry which is preliminary data.</text>
</comment>
<feature type="compositionally biased region" description="Polar residues" evidence="1">
    <location>
        <begin position="1"/>
        <end position="15"/>
    </location>
</feature>
<dbReference type="RefSeq" id="WP_151078347.1">
    <property type="nucleotide sequence ID" value="NZ_CP047647.1"/>
</dbReference>
<gene>
    <name evidence="3" type="ORF">F0P96_08010</name>
</gene>
<keyword evidence="2" id="KW-0472">Membrane</keyword>
<keyword evidence="4" id="KW-1185">Reference proteome</keyword>
<name>A0A7L4ZYR6_9BACT</name>